<comment type="caution">
    <text evidence="6">The sequence shown here is derived from an EMBL/GenBank/DDBJ whole genome shotgun (WGS) entry which is preliminary data.</text>
</comment>
<proteinExistence type="inferred from homology"/>
<feature type="region of interest" description="Disordered" evidence="4">
    <location>
        <begin position="318"/>
        <end position="461"/>
    </location>
</feature>
<dbReference type="PANTHER" id="PTHR32295:SF151">
    <property type="entry name" value="PROTEIN IQ-DOMAIN 1-LIKE"/>
    <property type="match status" value="1"/>
</dbReference>
<keyword evidence="7" id="KW-1185">Reference proteome</keyword>
<dbReference type="Proteomes" id="UP000653305">
    <property type="component" value="Unassembled WGS sequence"/>
</dbReference>
<evidence type="ECO:0000256" key="2">
    <source>
        <dbReference type="ARBA" id="ARBA00024341"/>
    </source>
</evidence>
<dbReference type="GO" id="GO:0005516">
    <property type="term" value="F:calmodulin binding"/>
    <property type="evidence" value="ECO:0007669"/>
    <property type="project" value="UniProtKB-KW"/>
</dbReference>
<dbReference type="SMART" id="SM00015">
    <property type="entry name" value="IQ"/>
    <property type="match status" value="2"/>
</dbReference>
<dbReference type="PROSITE" id="PS50096">
    <property type="entry name" value="IQ"/>
    <property type="match status" value="2"/>
</dbReference>
<gene>
    <name evidence="6" type="ORF">PHJA_001073000</name>
</gene>
<dbReference type="Pfam" id="PF00612">
    <property type="entry name" value="IQ"/>
    <property type="match status" value="2"/>
</dbReference>
<feature type="compositionally biased region" description="Polar residues" evidence="4">
    <location>
        <begin position="383"/>
        <end position="398"/>
    </location>
</feature>
<comment type="subunit">
    <text evidence="3">Binds to multiple calmodulin (CaM) in the presence of Ca(2+) and CaM-like proteins.</text>
</comment>
<dbReference type="OrthoDB" id="776767at2759"/>
<dbReference type="EMBL" id="BMAC01000186">
    <property type="protein sequence ID" value="GFP89293.1"/>
    <property type="molecule type" value="Genomic_DNA"/>
</dbReference>
<sequence>MGKNSWLTAVKRAFRSPTKDSEKKSSRRKVDHHQEEEEEKKTERRRWLFKKPSNNNPQQLSESNKQKDCIPAEQRHAIAVAAATAAAAEAAVATAKAAVEIFRLTQPSSAVTSFKLHSAARAIQTAFRGYLARRALIALKGIVKLQALIRGQNVRKQATLTMKCMQTLLRVQARMRDQRARYSHDAGRRSMFAETTNLWESKYLQDIRDRKSRSRDGSSVTDDWRECPRTLDELEAILKARNEAALAHEKSLAFAFSQQNKILDSDRYTNGEESEPENRANWLDKWMTTKQSWENSSSRASTDHKRAEVVKNVEMDSLKTPSCGRKSRCQSPIHRQSIPQSPHHHHHQIRSQSPATPSCKPAKSPQIRPSSPRSLIKQDEKSYSTANTPSLRSATQRVNSSISRYSNESNSSICSSMPNYMAATESAKARIRSQSAPRQRPSTPERERSGYGSGSGSGSVKKRLSYPIPEPYCVNFGFGCNGLSQNLRSPSFKSVQAGYVGMEERSNYSCYTESIGGEISPCSTTDLRRWLR</sequence>
<dbReference type="AlphaFoldDB" id="A0A830BZN5"/>
<dbReference type="Pfam" id="PF13178">
    <property type="entry name" value="DUF4005"/>
    <property type="match status" value="1"/>
</dbReference>
<protein>
    <submittedName>
        <fullName evidence="6">Protein iq-domain 1</fullName>
    </submittedName>
</protein>
<feature type="compositionally biased region" description="Polar residues" evidence="4">
    <location>
        <begin position="52"/>
        <end position="63"/>
    </location>
</feature>
<feature type="compositionally biased region" description="Polar residues" evidence="4">
    <location>
        <begin position="432"/>
        <end position="442"/>
    </location>
</feature>
<dbReference type="InterPro" id="IPR000048">
    <property type="entry name" value="IQ_motif_EF-hand-BS"/>
</dbReference>
<comment type="similarity">
    <text evidence="2">Belongs to the IQD family.</text>
</comment>
<keyword evidence="1" id="KW-0112">Calmodulin-binding</keyword>
<reference evidence="6" key="1">
    <citation type="submission" date="2020-07" db="EMBL/GenBank/DDBJ databases">
        <title>Ethylene signaling mediates host invasion by parasitic plants.</title>
        <authorList>
            <person name="Yoshida S."/>
        </authorList>
    </citation>
    <scope>NUCLEOTIDE SEQUENCE</scope>
    <source>
        <strain evidence="6">Okayama</strain>
    </source>
</reference>
<feature type="region of interest" description="Disordered" evidence="4">
    <location>
        <begin position="1"/>
        <end position="68"/>
    </location>
</feature>
<evidence type="ECO:0000256" key="3">
    <source>
        <dbReference type="ARBA" id="ARBA00024378"/>
    </source>
</evidence>
<dbReference type="PANTHER" id="PTHR32295">
    <property type="entry name" value="IQ-DOMAIN 5-RELATED"/>
    <property type="match status" value="1"/>
</dbReference>
<organism evidence="6 7">
    <name type="scientific">Phtheirospermum japonicum</name>
    <dbReference type="NCBI Taxonomy" id="374723"/>
    <lineage>
        <taxon>Eukaryota</taxon>
        <taxon>Viridiplantae</taxon>
        <taxon>Streptophyta</taxon>
        <taxon>Embryophyta</taxon>
        <taxon>Tracheophyta</taxon>
        <taxon>Spermatophyta</taxon>
        <taxon>Magnoliopsida</taxon>
        <taxon>eudicotyledons</taxon>
        <taxon>Gunneridae</taxon>
        <taxon>Pentapetalae</taxon>
        <taxon>asterids</taxon>
        <taxon>lamiids</taxon>
        <taxon>Lamiales</taxon>
        <taxon>Orobanchaceae</taxon>
        <taxon>Orobanchaceae incertae sedis</taxon>
        <taxon>Phtheirospermum</taxon>
    </lineage>
</organism>
<evidence type="ECO:0000313" key="6">
    <source>
        <dbReference type="EMBL" id="GFP89293.1"/>
    </source>
</evidence>
<dbReference type="InterPro" id="IPR025064">
    <property type="entry name" value="DUF4005"/>
</dbReference>
<name>A0A830BZN5_9LAMI</name>
<evidence type="ECO:0000259" key="5">
    <source>
        <dbReference type="Pfam" id="PF13178"/>
    </source>
</evidence>
<accession>A0A830BZN5</accession>
<evidence type="ECO:0000256" key="1">
    <source>
        <dbReference type="ARBA" id="ARBA00022860"/>
    </source>
</evidence>
<dbReference type="CDD" id="cd23767">
    <property type="entry name" value="IQCD"/>
    <property type="match status" value="1"/>
</dbReference>
<feature type="domain" description="DUF4005" evidence="5">
    <location>
        <begin position="371"/>
        <end position="486"/>
    </location>
</feature>
<evidence type="ECO:0000313" key="7">
    <source>
        <dbReference type="Proteomes" id="UP000653305"/>
    </source>
</evidence>
<feature type="compositionally biased region" description="Low complexity" evidence="4">
    <location>
        <begin position="399"/>
        <end position="416"/>
    </location>
</feature>
<evidence type="ECO:0000256" key="4">
    <source>
        <dbReference type="SAM" id="MobiDB-lite"/>
    </source>
</evidence>
<feature type="compositionally biased region" description="Basic and acidic residues" evidence="4">
    <location>
        <begin position="32"/>
        <end position="46"/>
    </location>
</feature>